<dbReference type="Gene3D" id="3.30.310.110">
    <property type="entry name" value="XisI-like"/>
    <property type="match status" value="1"/>
</dbReference>
<dbReference type="InterPro" id="IPR035943">
    <property type="entry name" value="XisI-like_sf"/>
</dbReference>
<dbReference type="AlphaFoldDB" id="A0A951QPS1"/>
<evidence type="ECO:0000313" key="1">
    <source>
        <dbReference type="EMBL" id="MBW4669845.1"/>
    </source>
</evidence>
<dbReference type="EMBL" id="JAHHGZ010000024">
    <property type="protein sequence ID" value="MBW4669845.1"/>
    <property type="molecule type" value="Genomic_DNA"/>
</dbReference>
<gene>
    <name evidence="1" type="ORF">KME60_21135</name>
</gene>
<protein>
    <submittedName>
        <fullName evidence="1">XisI protein</fullName>
    </submittedName>
</protein>
<dbReference type="SUPFAM" id="SSF143847">
    <property type="entry name" value="XisI-like"/>
    <property type="match status" value="1"/>
</dbReference>
<evidence type="ECO:0000313" key="2">
    <source>
        <dbReference type="Proteomes" id="UP000729701"/>
    </source>
</evidence>
<dbReference type="InterPro" id="IPR014968">
    <property type="entry name" value="XisI"/>
</dbReference>
<dbReference type="Proteomes" id="UP000729701">
    <property type="component" value="Unassembled WGS sequence"/>
</dbReference>
<organism evidence="1 2">
    <name type="scientific">Cyanomargarita calcarea GSE-NOS-MK-12-04C</name>
    <dbReference type="NCBI Taxonomy" id="2839659"/>
    <lineage>
        <taxon>Bacteria</taxon>
        <taxon>Bacillati</taxon>
        <taxon>Cyanobacteriota</taxon>
        <taxon>Cyanophyceae</taxon>
        <taxon>Nostocales</taxon>
        <taxon>Cyanomargaritaceae</taxon>
        <taxon>Cyanomargarita</taxon>
    </lineage>
</organism>
<reference evidence="1" key="2">
    <citation type="journal article" date="2022" name="Microbiol. Resour. Announc.">
        <title>Metagenome Sequencing to Explore Phylogenomics of Terrestrial Cyanobacteria.</title>
        <authorList>
            <person name="Ward R.D."/>
            <person name="Stajich J.E."/>
            <person name="Johansen J.R."/>
            <person name="Huntemann M."/>
            <person name="Clum A."/>
            <person name="Foster B."/>
            <person name="Foster B."/>
            <person name="Roux S."/>
            <person name="Palaniappan K."/>
            <person name="Varghese N."/>
            <person name="Mukherjee S."/>
            <person name="Reddy T.B.K."/>
            <person name="Daum C."/>
            <person name="Copeland A."/>
            <person name="Chen I.A."/>
            <person name="Ivanova N.N."/>
            <person name="Kyrpides N.C."/>
            <person name="Shapiro N."/>
            <person name="Eloe-Fadrosh E.A."/>
            <person name="Pietrasiak N."/>
        </authorList>
    </citation>
    <scope>NUCLEOTIDE SEQUENCE</scope>
    <source>
        <strain evidence="1">GSE-NOS-MK-12-04C</strain>
    </source>
</reference>
<sequence>MDKITKYRQIIRQLILEYATHKPANGEIEPKPVIDPERDYYGVMYIGWDGDRRVDTCLVHIDIIGDKVWIQYDGTSTPNTVRLNPKSRPELKYPFGTLRERANS</sequence>
<comment type="caution">
    <text evidence="1">The sequence shown here is derived from an EMBL/GenBank/DDBJ whole genome shotgun (WGS) entry which is preliminary data.</text>
</comment>
<accession>A0A951QPS1</accession>
<dbReference type="Pfam" id="PF08869">
    <property type="entry name" value="XisI"/>
    <property type="match status" value="1"/>
</dbReference>
<name>A0A951QPS1_9CYAN</name>
<proteinExistence type="predicted"/>
<reference evidence="1" key="1">
    <citation type="submission" date="2021-05" db="EMBL/GenBank/DDBJ databases">
        <authorList>
            <person name="Pietrasiak N."/>
            <person name="Ward R."/>
            <person name="Stajich J.E."/>
            <person name="Kurbessoian T."/>
        </authorList>
    </citation>
    <scope>NUCLEOTIDE SEQUENCE</scope>
    <source>
        <strain evidence="1">GSE-NOS-MK-12-04C</strain>
    </source>
</reference>